<dbReference type="AlphaFoldDB" id="A0A0W0FBR8"/>
<protein>
    <submittedName>
        <fullName evidence="4">Uncharacterized protein</fullName>
    </submittedName>
</protein>
<organism evidence="4 5">
    <name type="scientific">Moniliophthora roreri</name>
    <name type="common">Frosty pod rot fungus</name>
    <name type="synonym">Monilia roreri</name>
    <dbReference type="NCBI Taxonomy" id="221103"/>
    <lineage>
        <taxon>Eukaryota</taxon>
        <taxon>Fungi</taxon>
        <taxon>Dikarya</taxon>
        <taxon>Basidiomycota</taxon>
        <taxon>Agaricomycotina</taxon>
        <taxon>Agaricomycetes</taxon>
        <taxon>Agaricomycetidae</taxon>
        <taxon>Agaricales</taxon>
        <taxon>Marasmiineae</taxon>
        <taxon>Marasmiaceae</taxon>
        <taxon>Moniliophthora</taxon>
    </lineage>
</organism>
<dbReference type="PANTHER" id="PTHR45831:SF2">
    <property type="entry name" value="LD24721P"/>
    <property type="match status" value="1"/>
</dbReference>
<feature type="repeat" description="TPR" evidence="3">
    <location>
        <begin position="45"/>
        <end position="78"/>
    </location>
</feature>
<comment type="caution">
    <text evidence="4">The sequence shown here is derived from an EMBL/GenBank/DDBJ whole genome shotgun (WGS) entry which is preliminary data.</text>
</comment>
<dbReference type="GO" id="GO:0016020">
    <property type="term" value="C:membrane"/>
    <property type="evidence" value="ECO:0007669"/>
    <property type="project" value="TreeGrafter"/>
</dbReference>
<dbReference type="EMBL" id="LATX01002138">
    <property type="protein sequence ID" value="KTB33754.1"/>
    <property type="molecule type" value="Genomic_DNA"/>
</dbReference>
<dbReference type="InterPro" id="IPR011990">
    <property type="entry name" value="TPR-like_helical_dom_sf"/>
</dbReference>
<dbReference type="GO" id="GO:0060090">
    <property type="term" value="F:molecular adaptor activity"/>
    <property type="evidence" value="ECO:0007669"/>
    <property type="project" value="TreeGrafter"/>
</dbReference>
<keyword evidence="1" id="KW-0677">Repeat</keyword>
<dbReference type="PANTHER" id="PTHR45831">
    <property type="entry name" value="LD24721P"/>
    <property type="match status" value="1"/>
</dbReference>
<gene>
    <name evidence="4" type="ORF">WG66_13674</name>
</gene>
<evidence type="ECO:0000256" key="1">
    <source>
        <dbReference type="ARBA" id="ARBA00022737"/>
    </source>
</evidence>
<dbReference type="GO" id="GO:0006620">
    <property type="term" value="P:post-translational protein targeting to endoplasmic reticulum membrane"/>
    <property type="evidence" value="ECO:0007669"/>
    <property type="project" value="TreeGrafter"/>
</dbReference>
<dbReference type="Proteomes" id="UP000054988">
    <property type="component" value="Unassembled WGS sequence"/>
</dbReference>
<dbReference type="InterPro" id="IPR019734">
    <property type="entry name" value="TPR_rpt"/>
</dbReference>
<dbReference type="SUPFAM" id="SSF48452">
    <property type="entry name" value="TPR-like"/>
    <property type="match status" value="1"/>
</dbReference>
<dbReference type="GO" id="GO:0072380">
    <property type="term" value="C:TRC complex"/>
    <property type="evidence" value="ECO:0007669"/>
    <property type="project" value="TreeGrafter"/>
</dbReference>
<keyword evidence="2 3" id="KW-0802">TPR repeat</keyword>
<evidence type="ECO:0000256" key="3">
    <source>
        <dbReference type="PROSITE-ProRule" id="PRU00339"/>
    </source>
</evidence>
<reference evidence="4 5" key="1">
    <citation type="submission" date="2015-12" db="EMBL/GenBank/DDBJ databases">
        <title>Draft genome sequence of Moniliophthora roreri, the causal agent of frosty pod rot of cacao.</title>
        <authorList>
            <person name="Aime M.C."/>
            <person name="Diaz-Valderrama J.R."/>
            <person name="Kijpornyongpan T."/>
            <person name="Phillips-Mora W."/>
        </authorList>
    </citation>
    <scope>NUCLEOTIDE SEQUENCE [LARGE SCALE GENOMIC DNA]</scope>
    <source>
        <strain evidence="4 5">MCA 2952</strain>
    </source>
</reference>
<accession>A0A0W0FBR8</accession>
<evidence type="ECO:0000256" key="2">
    <source>
        <dbReference type="ARBA" id="ARBA00022803"/>
    </source>
</evidence>
<dbReference type="InterPro" id="IPR047150">
    <property type="entry name" value="SGT"/>
</dbReference>
<proteinExistence type="predicted"/>
<evidence type="ECO:0000313" key="4">
    <source>
        <dbReference type="EMBL" id="KTB33754.1"/>
    </source>
</evidence>
<name>A0A0W0FBR8_MONRR</name>
<evidence type="ECO:0000313" key="5">
    <source>
        <dbReference type="Proteomes" id="UP000054988"/>
    </source>
</evidence>
<dbReference type="eggNOG" id="KOG0376">
    <property type="taxonomic scope" value="Eukaryota"/>
</dbReference>
<sequence length="284" mass="32548">MDVDRSSLVIRHQLRLENWGVTVTFKLFSPPLLKKTFTSFNLDLVTETQEEADNLLRQQKYESALDKYGEALKLDPKDPVLLANTALCHLKTKRYLVALLEAIDCVRIDPTYPQAHARLAEAYEALYQYSESVKWNAAANAIPSLINKIIALRAATNSTSFDDALASTPAAHLVNAYPCYWKATLIMLHIFSSDKTDIYPFTFLTTALLYDMRVFHLFDESWFQILFGIMGLENQFDGWTKLKVDDEFKTAVRQRLAQHGWEKTDKVLAITIEYVDNVILHNTF</sequence>
<dbReference type="Gene3D" id="1.25.40.10">
    <property type="entry name" value="Tetratricopeptide repeat domain"/>
    <property type="match status" value="1"/>
</dbReference>
<dbReference type="PROSITE" id="PS50005">
    <property type="entry name" value="TPR"/>
    <property type="match status" value="1"/>
</dbReference>